<sequence>MQDNVIDGLVTAVAHPVTVQVINQGQGIWGNVATGLITAGAAITAVILTHRYTLRREKQAAEQKLKREQLFIATELILMLEQYAEECTQVAIDGGWNVAPVQSEAEPYADYPELNLADVSGDWRVLDLRHMYRIRELPVLQHEARRVIAFTREIPAPPNHESYFRERQYQFSRLGLKAVIMAERLRRVASLPGTRLADGEWSAVYRLRKVWRRERRRRAAEAVTNMQWHEPELPVKDNREEPTP</sequence>
<dbReference type="EMBL" id="AAIPPN010000005">
    <property type="protein sequence ID" value="ECG8066789.1"/>
    <property type="molecule type" value="Genomic_DNA"/>
</dbReference>
<keyword evidence="1" id="KW-0472">Membrane</keyword>
<comment type="caution">
    <text evidence="2">The sequence shown here is derived from an EMBL/GenBank/DDBJ whole genome shotgun (WGS) entry which is preliminary data.</text>
</comment>
<feature type="transmembrane region" description="Helical" evidence="1">
    <location>
        <begin position="28"/>
        <end position="48"/>
    </location>
</feature>
<keyword evidence="1" id="KW-0812">Transmembrane</keyword>
<proteinExistence type="predicted"/>
<protein>
    <submittedName>
        <fullName evidence="2">Uncharacterized protein</fullName>
    </submittedName>
</protein>
<accession>A0A5Y2ZZD7</accession>
<gene>
    <name evidence="2" type="ORF">FNG02_15035</name>
</gene>
<name>A0A5Y2ZZD7_SALER</name>
<organism evidence="2">
    <name type="scientific">Salmonella enterica</name>
    <name type="common">Salmonella choleraesuis</name>
    <dbReference type="NCBI Taxonomy" id="28901"/>
    <lineage>
        <taxon>Bacteria</taxon>
        <taxon>Pseudomonadati</taxon>
        <taxon>Pseudomonadota</taxon>
        <taxon>Gammaproteobacteria</taxon>
        <taxon>Enterobacterales</taxon>
        <taxon>Enterobacteriaceae</taxon>
        <taxon>Salmonella</taxon>
    </lineage>
</organism>
<reference evidence="2" key="1">
    <citation type="submission" date="2019-07" db="EMBL/GenBank/DDBJ databases">
        <authorList>
            <consortium name="PulseNet: The National Subtyping Network for Foodborne Disease Surveillance"/>
            <person name="Tarr C.L."/>
            <person name="Trees E."/>
            <person name="Katz L.S."/>
            <person name="Carleton-Romer H.A."/>
            <person name="Stroika S."/>
            <person name="Kucerova Z."/>
            <person name="Roache K.F."/>
            <person name="Sabol A.L."/>
            <person name="Besser J."/>
            <person name="Gerner-Smidt P."/>
        </authorList>
    </citation>
    <scope>NUCLEOTIDE SEQUENCE</scope>
    <source>
        <strain evidence="2">PNUSAS081329</strain>
    </source>
</reference>
<dbReference type="AlphaFoldDB" id="A0A5Y2ZZD7"/>
<evidence type="ECO:0000256" key="1">
    <source>
        <dbReference type="SAM" id="Phobius"/>
    </source>
</evidence>
<evidence type="ECO:0000313" key="2">
    <source>
        <dbReference type="EMBL" id="ECG8066789.1"/>
    </source>
</evidence>
<keyword evidence="1" id="KW-1133">Transmembrane helix</keyword>